<evidence type="ECO:0000256" key="1">
    <source>
        <dbReference type="ARBA" id="ARBA00004442"/>
    </source>
</evidence>
<evidence type="ECO:0000256" key="3">
    <source>
        <dbReference type="ARBA" id="ARBA00022692"/>
    </source>
</evidence>
<keyword evidence="7" id="KW-0732">Signal</keyword>
<evidence type="ECO:0000256" key="2">
    <source>
        <dbReference type="ARBA" id="ARBA00022452"/>
    </source>
</evidence>
<keyword evidence="9" id="KW-1185">Reference proteome</keyword>
<feature type="signal peptide" evidence="7">
    <location>
        <begin position="1"/>
        <end position="25"/>
    </location>
</feature>
<comment type="subcellular location">
    <subcellularLocation>
        <location evidence="1">Cell outer membrane</location>
    </subcellularLocation>
</comment>
<accession>A0A9X3EHI1</accession>
<dbReference type="PANTHER" id="PTHR30026:SF21">
    <property type="entry name" value="SLR1270 PROTEIN"/>
    <property type="match status" value="1"/>
</dbReference>
<dbReference type="Gene3D" id="1.20.1600.10">
    <property type="entry name" value="Outer membrane efflux proteins (OEP)"/>
    <property type="match status" value="1"/>
</dbReference>
<dbReference type="Proteomes" id="UP001150924">
    <property type="component" value="Unassembled WGS sequence"/>
</dbReference>
<dbReference type="RefSeq" id="WP_267765666.1">
    <property type="nucleotide sequence ID" value="NZ_JAPNKE010000002.1"/>
</dbReference>
<dbReference type="GO" id="GO:0009279">
    <property type="term" value="C:cell outer membrane"/>
    <property type="evidence" value="ECO:0007669"/>
    <property type="project" value="UniProtKB-SubCell"/>
</dbReference>
<gene>
    <name evidence="8" type="ORF">OV079_00825</name>
</gene>
<evidence type="ECO:0000256" key="7">
    <source>
        <dbReference type="SAM" id="SignalP"/>
    </source>
</evidence>
<organism evidence="8 9">
    <name type="scientific">Nannocystis pusilla</name>
    <dbReference type="NCBI Taxonomy" id="889268"/>
    <lineage>
        <taxon>Bacteria</taxon>
        <taxon>Pseudomonadati</taxon>
        <taxon>Myxococcota</taxon>
        <taxon>Polyangia</taxon>
        <taxon>Nannocystales</taxon>
        <taxon>Nannocystaceae</taxon>
        <taxon>Nannocystis</taxon>
    </lineage>
</organism>
<feature type="region of interest" description="Disordered" evidence="6">
    <location>
        <begin position="25"/>
        <end position="82"/>
    </location>
</feature>
<evidence type="ECO:0000256" key="6">
    <source>
        <dbReference type="SAM" id="MobiDB-lite"/>
    </source>
</evidence>
<name>A0A9X3EHI1_9BACT</name>
<feature type="compositionally biased region" description="Low complexity" evidence="6">
    <location>
        <begin position="25"/>
        <end position="64"/>
    </location>
</feature>
<reference evidence="8" key="1">
    <citation type="submission" date="2022-11" db="EMBL/GenBank/DDBJ databases">
        <title>Minimal conservation of predation-associated metabolite biosynthetic gene clusters underscores biosynthetic potential of Myxococcota including descriptions for ten novel species: Archangium lansinium sp. nov., Myxococcus landrumus sp. nov., Nannocystis bai.</title>
        <authorList>
            <person name="Ahearne A."/>
            <person name="Stevens C."/>
            <person name="Phillips K."/>
        </authorList>
    </citation>
    <scope>NUCLEOTIDE SEQUENCE</scope>
    <source>
        <strain evidence="8">Na p29</strain>
    </source>
</reference>
<evidence type="ECO:0000313" key="8">
    <source>
        <dbReference type="EMBL" id="MCY1004132.1"/>
    </source>
</evidence>
<comment type="caution">
    <text evidence="8">The sequence shown here is derived from an EMBL/GenBank/DDBJ whole genome shotgun (WGS) entry which is preliminary data.</text>
</comment>
<evidence type="ECO:0000313" key="9">
    <source>
        <dbReference type="Proteomes" id="UP001150924"/>
    </source>
</evidence>
<dbReference type="AlphaFoldDB" id="A0A9X3EHI1"/>
<dbReference type="GO" id="GO:1990281">
    <property type="term" value="C:efflux pump complex"/>
    <property type="evidence" value="ECO:0007669"/>
    <property type="project" value="TreeGrafter"/>
</dbReference>
<dbReference type="EMBL" id="JAPNKE010000002">
    <property type="protein sequence ID" value="MCY1004132.1"/>
    <property type="molecule type" value="Genomic_DNA"/>
</dbReference>
<sequence length="540" mass="59215">MPTRTLRIAGAAALLCLGLALPATAAPARAPSPSSTAPARSPSDSAPARSPSPSDRVPDAVPIEEPVKPPEAPAPKQRTGPVLTLAEVLDSVEQRDPRMEGAELGIQTAQGHARQNKGVYDPVLRGRAAYEPVYRNAVVDARVEQPTPLWGLTAWAGYQVGVGRRPFYNTTLDSILDVDDRVGSRDVRSAAGTLTAGLTLPLWRDRGIDRRRANLRQTKMEVDRMKDVRDAQLLTLEAEAATKYWTWVANGLRLEIEQTLLELAQERDEALGRRIELGALDPLAGVDNRRLILDREGRVVAAERAFQQAGLELSLYLRDGNGNPVIAGVERLPAQLPAMQAPDAGSNIETEIAEALDRRPDRRARTTLRSQADVELRWAKNQRNPRVELSAWVSRYMGRPLIPEFSRNNAVIALLFEVPIPLRYSRGQLEATRANAQIVAAQLRFLDNTIAVEVRDGHQALVAAYRRARLANQELELSRQLAAAEYRKFQLGAGDLLLVNLREVASADAAHNEIQAVSDYFVAKARLEVALGEGVQPVTP</sequence>
<keyword evidence="5" id="KW-0998">Cell outer membrane</keyword>
<keyword evidence="2" id="KW-1134">Transmembrane beta strand</keyword>
<proteinExistence type="predicted"/>
<dbReference type="PANTHER" id="PTHR30026">
    <property type="entry name" value="OUTER MEMBRANE PROTEIN TOLC"/>
    <property type="match status" value="1"/>
</dbReference>
<dbReference type="InterPro" id="IPR051906">
    <property type="entry name" value="TolC-like"/>
</dbReference>
<protein>
    <submittedName>
        <fullName evidence="8">TolC family protein</fullName>
    </submittedName>
</protein>
<keyword evidence="4" id="KW-0472">Membrane</keyword>
<feature type="chain" id="PRO_5040726098" evidence="7">
    <location>
        <begin position="26"/>
        <end position="540"/>
    </location>
</feature>
<dbReference type="SUPFAM" id="SSF56954">
    <property type="entry name" value="Outer membrane efflux proteins (OEP)"/>
    <property type="match status" value="1"/>
</dbReference>
<dbReference type="GO" id="GO:0015288">
    <property type="term" value="F:porin activity"/>
    <property type="evidence" value="ECO:0007669"/>
    <property type="project" value="TreeGrafter"/>
</dbReference>
<evidence type="ECO:0000256" key="4">
    <source>
        <dbReference type="ARBA" id="ARBA00023136"/>
    </source>
</evidence>
<evidence type="ECO:0000256" key="5">
    <source>
        <dbReference type="ARBA" id="ARBA00023237"/>
    </source>
</evidence>
<dbReference type="GO" id="GO:0015562">
    <property type="term" value="F:efflux transmembrane transporter activity"/>
    <property type="evidence" value="ECO:0007669"/>
    <property type="project" value="InterPro"/>
</dbReference>
<keyword evidence="3" id="KW-0812">Transmembrane</keyword>